<protein>
    <submittedName>
        <fullName evidence="1">Uncharacterized protein</fullName>
    </submittedName>
</protein>
<sequence>MQNLKYFLTAYLNGPMFQAILDVKNIIVTNLIDITLNREMPALTIPLHHF</sequence>
<accession>A0A6C0C9R4</accession>
<name>A0A6C0C9R4_9ZZZZ</name>
<proteinExistence type="predicted"/>
<dbReference type="AlphaFoldDB" id="A0A6C0C9R4"/>
<dbReference type="EMBL" id="MN739359">
    <property type="protein sequence ID" value="QHT00832.1"/>
    <property type="molecule type" value="Genomic_DNA"/>
</dbReference>
<evidence type="ECO:0000313" key="1">
    <source>
        <dbReference type="EMBL" id="QHT00832.1"/>
    </source>
</evidence>
<reference evidence="1" key="1">
    <citation type="journal article" date="2020" name="Nature">
        <title>Giant virus diversity and host interactions through global metagenomics.</title>
        <authorList>
            <person name="Schulz F."/>
            <person name="Roux S."/>
            <person name="Paez-Espino D."/>
            <person name="Jungbluth S."/>
            <person name="Walsh D.A."/>
            <person name="Denef V.J."/>
            <person name="McMahon K.D."/>
            <person name="Konstantinidis K.T."/>
            <person name="Eloe-Fadrosh E.A."/>
            <person name="Kyrpides N.C."/>
            <person name="Woyke T."/>
        </authorList>
    </citation>
    <scope>NUCLEOTIDE SEQUENCE</scope>
    <source>
        <strain evidence="1">GVMAG-M-3300020192-26</strain>
    </source>
</reference>
<organism evidence="1">
    <name type="scientific">viral metagenome</name>
    <dbReference type="NCBI Taxonomy" id="1070528"/>
    <lineage>
        <taxon>unclassified sequences</taxon>
        <taxon>metagenomes</taxon>
        <taxon>organismal metagenomes</taxon>
    </lineage>
</organism>